<keyword evidence="1" id="KW-0406">Ion transport</keyword>
<dbReference type="InterPro" id="IPR040445">
    <property type="entry name" value="Kir_TM"/>
</dbReference>
<evidence type="ECO:0000313" key="6">
    <source>
        <dbReference type="Proteomes" id="UP001158576"/>
    </source>
</evidence>
<keyword evidence="1" id="KW-0633">Potassium transport</keyword>
<dbReference type="PANTHER" id="PTHR11767:SF111">
    <property type="entry name" value="INWARD RECTIFIER POTASSIUM CHANNEL 2-LIKE"/>
    <property type="match status" value="1"/>
</dbReference>
<accession>A0ABN7SZF8</accession>
<evidence type="ECO:0000313" key="5">
    <source>
        <dbReference type="EMBL" id="CAG5108377.1"/>
    </source>
</evidence>
<keyword evidence="6" id="KW-1185">Reference proteome</keyword>
<keyword evidence="1" id="KW-0813">Transport</keyword>
<evidence type="ECO:0000256" key="3">
    <source>
        <dbReference type="SAM" id="Phobius"/>
    </source>
</evidence>
<evidence type="ECO:0000259" key="4">
    <source>
        <dbReference type="Pfam" id="PF01007"/>
    </source>
</evidence>
<dbReference type="Gene3D" id="1.10.287.70">
    <property type="match status" value="1"/>
</dbReference>
<proteinExistence type="inferred from homology"/>
<dbReference type="InterPro" id="IPR016449">
    <property type="entry name" value="K_chnl_inward-rec_Kir"/>
</dbReference>
<feature type="region of interest" description="Disordered" evidence="2">
    <location>
        <begin position="1"/>
        <end position="27"/>
    </location>
</feature>
<comment type="subcellular location">
    <subcellularLocation>
        <location evidence="1">Membrane</location>
        <topology evidence="1">Multi-pass membrane protein</topology>
    </subcellularLocation>
</comment>
<dbReference type="Proteomes" id="UP001158576">
    <property type="component" value="Chromosome 1"/>
</dbReference>
<keyword evidence="1" id="KW-0407">Ion channel</keyword>
<protein>
    <submittedName>
        <fullName evidence="5">Oidioi.mRNA.OKI2018_I69.chr1.g3766.t1.cds</fullName>
    </submittedName>
</protein>
<evidence type="ECO:0000256" key="1">
    <source>
        <dbReference type="RuleBase" id="RU003822"/>
    </source>
</evidence>
<name>A0ABN7SZF8_OIKDI</name>
<dbReference type="SUPFAM" id="SSF81324">
    <property type="entry name" value="Voltage-gated potassium channels"/>
    <property type="match status" value="1"/>
</dbReference>
<dbReference type="PANTHER" id="PTHR11767">
    <property type="entry name" value="INWARD RECTIFIER POTASSIUM CHANNEL"/>
    <property type="match status" value="1"/>
</dbReference>
<keyword evidence="3" id="KW-0472">Membrane</keyword>
<gene>
    <name evidence="5" type="ORF">OKIOD_LOCUS12531</name>
</gene>
<dbReference type="Pfam" id="PF01007">
    <property type="entry name" value="IRK"/>
    <property type="match status" value="2"/>
</dbReference>
<comment type="similarity">
    <text evidence="1">Belongs to the inward rectifier-type potassium channel (TC 1.A.2.1) family.</text>
</comment>
<feature type="transmembrane region" description="Helical" evidence="3">
    <location>
        <begin position="63"/>
        <end position="87"/>
    </location>
</feature>
<reference evidence="5 6" key="1">
    <citation type="submission" date="2021-04" db="EMBL/GenBank/DDBJ databases">
        <authorList>
            <person name="Bliznina A."/>
        </authorList>
    </citation>
    <scope>NUCLEOTIDE SEQUENCE [LARGE SCALE GENOMIC DNA]</scope>
</reference>
<organism evidence="5 6">
    <name type="scientific">Oikopleura dioica</name>
    <name type="common">Tunicate</name>
    <dbReference type="NCBI Taxonomy" id="34765"/>
    <lineage>
        <taxon>Eukaryota</taxon>
        <taxon>Metazoa</taxon>
        <taxon>Chordata</taxon>
        <taxon>Tunicata</taxon>
        <taxon>Appendicularia</taxon>
        <taxon>Copelata</taxon>
        <taxon>Oikopleuridae</taxon>
        <taxon>Oikopleura</taxon>
    </lineage>
</organism>
<keyword evidence="1" id="KW-0630">Potassium</keyword>
<feature type="domain" description="Potassium channel inwardly rectifying transmembrane" evidence="4">
    <location>
        <begin position="31"/>
        <end position="100"/>
    </location>
</feature>
<keyword evidence="1" id="KW-0851">Voltage-gated channel</keyword>
<keyword evidence="1 3" id="KW-0812">Transmembrane</keyword>
<dbReference type="EMBL" id="OU015566">
    <property type="protein sequence ID" value="CAG5108377.1"/>
    <property type="molecule type" value="Genomic_DNA"/>
</dbReference>
<sequence>MGLKLFDEPDQFGKSPNAKGAGKKPQVPRFMKKTGECNIRQDSKEKFERFISDFFTTMIDLPFSIFMLSYVSFYVFSWIIFSSVYYVDAKARGDIDYYQAREKLDNLLKEELINFSINATSDSSRHLDENDVFYLRNLDQSYDRQYYWLVNDTYERPVCFENVNSFQTAFLFFVETETTVGYGKRTITANCPEAILLLIIQCLAGTMVDAFMVGCIFIKISKPQESFSKALESNATHK</sequence>
<evidence type="ECO:0000256" key="2">
    <source>
        <dbReference type="SAM" id="MobiDB-lite"/>
    </source>
</evidence>
<feature type="transmembrane region" description="Helical" evidence="3">
    <location>
        <begin position="194"/>
        <end position="220"/>
    </location>
</feature>
<keyword evidence="3" id="KW-1133">Transmembrane helix</keyword>
<feature type="domain" description="Potassium channel inwardly rectifying transmembrane" evidence="4">
    <location>
        <begin position="155"/>
        <end position="223"/>
    </location>
</feature>